<accession>A0A1H7IE84</accession>
<dbReference type="OrthoDB" id="5442761at2"/>
<dbReference type="Gene3D" id="3.30.70.2880">
    <property type="match status" value="1"/>
</dbReference>
<keyword evidence="1" id="KW-0812">Transmembrane</keyword>
<evidence type="ECO:0008006" key="4">
    <source>
        <dbReference type="Google" id="ProtNLM"/>
    </source>
</evidence>
<feature type="transmembrane region" description="Helical" evidence="1">
    <location>
        <begin position="20"/>
        <end position="40"/>
    </location>
</feature>
<dbReference type="EMBL" id="FOBH01000002">
    <property type="protein sequence ID" value="SEK60883.1"/>
    <property type="molecule type" value="Genomic_DNA"/>
</dbReference>
<evidence type="ECO:0000313" key="2">
    <source>
        <dbReference type="EMBL" id="SEK60883.1"/>
    </source>
</evidence>
<dbReference type="InterPro" id="IPR029016">
    <property type="entry name" value="GAF-like_dom_sf"/>
</dbReference>
<dbReference type="RefSeq" id="WP_090827130.1">
    <property type="nucleotide sequence ID" value="NZ_FOBH01000002.1"/>
</dbReference>
<dbReference type="AlphaFoldDB" id="A0A1H7IE84"/>
<evidence type="ECO:0000256" key="1">
    <source>
        <dbReference type="SAM" id="Phobius"/>
    </source>
</evidence>
<organism evidence="2 3">
    <name type="scientific">Nitrosovibrio tenuis</name>
    <dbReference type="NCBI Taxonomy" id="1233"/>
    <lineage>
        <taxon>Bacteria</taxon>
        <taxon>Pseudomonadati</taxon>
        <taxon>Pseudomonadota</taxon>
        <taxon>Betaproteobacteria</taxon>
        <taxon>Nitrosomonadales</taxon>
        <taxon>Nitrosomonadaceae</taxon>
        <taxon>Nitrosovibrio</taxon>
    </lineage>
</organism>
<keyword evidence="3" id="KW-1185">Reference proteome</keyword>
<sequence length="426" mass="47315">MKKPWLEGIEIIDVNQPVPAWSGWAETFALTAIVLVASFVTRQDDPFRLGMGFPWPILAPLLAALRYGFIHGFVSALLILAALGISINQHWQTSPEFPLAWAIGVIVMAMVAGEFRDMWQRRLHRLEGAYQYRAERLEEFTRNYQLLRLSHDRLEQTVANSGFSLREGIMHLQSVLDGIDGANGLTNTSLQRLIEFVAEYGALTQACIVGIQGDRINATRILAHVGEQFVIDDNDPVLITALESGELAAVNFTTGIAMDQNQLLAAIPISDSTGDIHAMLLVRSMPFFAFHENNLKLIAVLVAHGVDHLRFGTAMPSIARFLAAFERVHQDYLKFKLDAALLRLSGTNANVMVAYEKLRTSVRAIDLICIARDNGQPVVWVLLPLTDIANARAWMQRVDTFPAAVTSELSAISDIDLQRIRSLESC</sequence>
<proteinExistence type="predicted"/>
<reference evidence="2 3" key="1">
    <citation type="submission" date="2016-10" db="EMBL/GenBank/DDBJ databases">
        <authorList>
            <person name="de Groot N.N."/>
        </authorList>
    </citation>
    <scope>NUCLEOTIDE SEQUENCE [LARGE SCALE GENOMIC DNA]</scope>
    <source>
        <strain evidence="2 3">Nv1</strain>
    </source>
</reference>
<name>A0A1H7IE84_9PROT</name>
<feature type="transmembrane region" description="Helical" evidence="1">
    <location>
        <begin position="61"/>
        <end position="85"/>
    </location>
</feature>
<protein>
    <recommendedName>
        <fullName evidence="4">PelD GGDEF domain-containing protein</fullName>
    </recommendedName>
</protein>
<dbReference type="Proteomes" id="UP000198620">
    <property type="component" value="Unassembled WGS sequence"/>
</dbReference>
<keyword evidence="1" id="KW-1133">Transmembrane helix</keyword>
<evidence type="ECO:0000313" key="3">
    <source>
        <dbReference type="Proteomes" id="UP000198620"/>
    </source>
</evidence>
<keyword evidence="1" id="KW-0472">Membrane</keyword>
<dbReference type="Gene3D" id="3.30.450.40">
    <property type="match status" value="1"/>
</dbReference>
<feature type="transmembrane region" description="Helical" evidence="1">
    <location>
        <begin position="97"/>
        <end position="115"/>
    </location>
</feature>
<gene>
    <name evidence="2" type="ORF">SAMN05216387_102147</name>
</gene>
<dbReference type="STRING" id="1233.SAMN05216387_102147"/>
<dbReference type="InterPro" id="IPR038367">
    <property type="entry name" value="PelD_GGDEF_sf"/>
</dbReference>